<dbReference type="SUPFAM" id="SSF48452">
    <property type="entry name" value="TPR-like"/>
    <property type="match status" value="1"/>
</dbReference>
<sequence>MDALAGATPDSRQPWAHEDAIRHYRQATERQVVLRDLAGEGRVRSNLANTLRRLGRLQEARQASLQARDTYLAYRRDGGESHTGGALLVAEIARLLLAGERRARTRLRRCRRNPAAARPPGGRRALSPGVVERAMEVIGAIVVAALSCAQCKGWFITQRRGIGTRSTLQALHVFLVLIPLDMLRETRRDEILRTVIETPTFQKQAAKLWSEDERLAFIDWIAANPLAGDVIPGAEGARKVRWSRAGSGKSGGARVIYFNLSAREVVLLVAAYGKAERSNMLPVEIDKVV</sequence>
<protein>
    <submittedName>
        <fullName evidence="1">Toxin HigB-2</fullName>
    </submittedName>
</protein>
<reference evidence="1" key="1">
    <citation type="submission" date="2014-02" db="EMBL/GenBank/DDBJ databases">
        <title>Expanding our view of genomic diversity in Candidatus Accumulibacter clades.</title>
        <authorList>
            <person name="Skennerton C.T."/>
            <person name="Barr J.J."/>
            <person name="Slater F.R."/>
            <person name="Bond P.L."/>
            <person name="Tyson G.W."/>
        </authorList>
    </citation>
    <scope>NUCLEOTIDE SEQUENCE [LARGE SCALE GENOMIC DNA]</scope>
</reference>
<gene>
    <name evidence="1" type="primary">higB-2</name>
    <name evidence="1" type="ORF">AW06_002624</name>
</gene>
<evidence type="ECO:0000313" key="1">
    <source>
        <dbReference type="EMBL" id="KFB76202.1"/>
    </source>
</evidence>
<name>A0A080M4H2_9PROT</name>
<dbReference type="STRING" id="1453999.AW06_002624"/>
<evidence type="ECO:0000313" key="2">
    <source>
        <dbReference type="Proteomes" id="UP000021315"/>
    </source>
</evidence>
<dbReference type="Gene3D" id="1.25.40.10">
    <property type="entry name" value="Tetratricopeptide repeat domain"/>
    <property type="match status" value="1"/>
</dbReference>
<keyword evidence="2" id="KW-1185">Reference proteome</keyword>
<dbReference type="AlphaFoldDB" id="A0A080M4H2"/>
<proteinExistence type="predicted"/>
<dbReference type="Proteomes" id="UP000021315">
    <property type="component" value="Unassembled WGS sequence"/>
</dbReference>
<dbReference type="EMBL" id="JDST02000059">
    <property type="protein sequence ID" value="KFB76202.1"/>
    <property type="molecule type" value="Genomic_DNA"/>
</dbReference>
<comment type="caution">
    <text evidence="1">The sequence shown here is derived from an EMBL/GenBank/DDBJ whole genome shotgun (WGS) entry which is preliminary data.</text>
</comment>
<accession>A0A080M4H2</accession>
<organism evidence="1 2">
    <name type="scientific">Candidatus Accumulibacter cognatus</name>
    <dbReference type="NCBI Taxonomy" id="2954383"/>
    <lineage>
        <taxon>Bacteria</taxon>
        <taxon>Pseudomonadati</taxon>
        <taxon>Pseudomonadota</taxon>
        <taxon>Betaproteobacteria</taxon>
        <taxon>Candidatus Accumulibacter</taxon>
    </lineage>
</organism>
<dbReference type="InterPro" id="IPR011990">
    <property type="entry name" value="TPR-like_helical_dom_sf"/>
</dbReference>